<dbReference type="PANTHER" id="PTHR39168">
    <property type="entry name" value="TRANSCRIPTIONAL REGULATOR-RELATED"/>
    <property type="match status" value="1"/>
</dbReference>
<evidence type="ECO:0000259" key="1">
    <source>
        <dbReference type="PROSITE" id="PS50987"/>
    </source>
</evidence>
<dbReference type="Proteomes" id="UP000030004">
    <property type="component" value="Unassembled WGS sequence"/>
</dbReference>
<dbReference type="InterPro" id="IPR001845">
    <property type="entry name" value="HTH_ArsR_DNA-bd_dom"/>
</dbReference>
<dbReference type="InterPro" id="IPR052543">
    <property type="entry name" value="HTH_Metal-responsive_Reg"/>
</dbReference>
<feature type="domain" description="HTH arsR-type" evidence="1">
    <location>
        <begin position="1"/>
        <end position="94"/>
    </location>
</feature>
<accession>A0A0A0EEV0</accession>
<dbReference type="GO" id="GO:0003677">
    <property type="term" value="F:DNA binding"/>
    <property type="evidence" value="ECO:0007669"/>
    <property type="project" value="TreeGrafter"/>
</dbReference>
<dbReference type="SMART" id="SM00418">
    <property type="entry name" value="HTH_ARSR"/>
    <property type="match status" value="1"/>
</dbReference>
<dbReference type="PRINTS" id="PR00778">
    <property type="entry name" value="HTHARSR"/>
</dbReference>
<sequence>MKDGPDIAALAALIGDPGRANMMTALMDGRALSAGELAREGGVSLPTASGHLSRLVEAGLLQVERQGRHRYFRLAGSDVAEALEALMVLAEGRGRKRVCTGPRDAEMRLARSCYKHLAGELGVRMYDSLRAARAIEMGPEGLRLGDGGRVQLTGLGLPDAVLRARAPVCRECLDWSERRMHLSGPLGTGLLALILDRGWARRVPDSRVIRFSQAGRTAFDAAFPLREDVDVGN</sequence>
<dbReference type="OrthoDB" id="9797716at2"/>
<dbReference type="eggNOG" id="COG0640">
    <property type="taxonomic scope" value="Bacteria"/>
</dbReference>
<evidence type="ECO:0000313" key="3">
    <source>
        <dbReference type="Proteomes" id="UP000030004"/>
    </source>
</evidence>
<gene>
    <name evidence="2" type="ORF">ATO9_16895</name>
</gene>
<dbReference type="InterPro" id="IPR036390">
    <property type="entry name" value="WH_DNA-bd_sf"/>
</dbReference>
<dbReference type="EMBL" id="AQQX01000008">
    <property type="protein sequence ID" value="KGM47742.1"/>
    <property type="molecule type" value="Genomic_DNA"/>
</dbReference>
<dbReference type="InterPro" id="IPR011991">
    <property type="entry name" value="ArsR-like_HTH"/>
</dbReference>
<dbReference type="CDD" id="cd00090">
    <property type="entry name" value="HTH_ARSR"/>
    <property type="match status" value="1"/>
</dbReference>
<dbReference type="SUPFAM" id="SSF46785">
    <property type="entry name" value="Winged helix' DNA-binding domain"/>
    <property type="match status" value="1"/>
</dbReference>
<reference evidence="2 3" key="1">
    <citation type="journal article" date="2015" name="Antonie Van Leeuwenhoek">
        <title>Pseudooceanicola atlanticus gen. nov. sp. nov., isolated from surface seawater of the Atlantic Ocean and reclassification of Oceanicola batsensis, Oceanicola marinus, Oceanicola nitratireducens, Oceanicola nanhaiensis, Oceanicola antarcticus and Oceanicola flagellatus, as Pseudooceanicola batsensis comb. nov., Pseudooceanicola marinus comb. nov., Pseudooceanicola nitratireducens comb. nov., Pseudooceanicola nanhaiensis comb. nov., Pseudooceanicola antarcticus comb. nov., and Pseudooceanicola flagellatus comb. nov.</title>
        <authorList>
            <person name="Lai Q."/>
            <person name="Li G."/>
            <person name="Liu X."/>
            <person name="Du Y."/>
            <person name="Sun F."/>
            <person name="Shao Z."/>
        </authorList>
    </citation>
    <scope>NUCLEOTIDE SEQUENCE [LARGE SCALE GENOMIC DNA]</scope>
    <source>
        <strain evidence="2 3">22II-s11g</strain>
    </source>
</reference>
<dbReference type="InterPro" id="IPR036388">
    <property type="entry name" value="WH-like_DNA-bd_sf"/>
</dbReference>
<dbReference type="GO" id="GO:0097063">
    <property type="term" value="F:cadmium ion sensor activity"/>
    <property type="evidence" value="ECO:0007669"/>
    <property type="project" value="TreeGrafter"/>
</dbReference>
<dbReference type="PROSITE" id="PS50987">
    <property type="entry name" value="HTH_ARSR_2"/>
    <property type="match status" value="1"/>
</dbReference>
<dbReference type="GO" id="GO:0003700">
    <property type="term" value="F:DNA-binding transcription factor activity"/>
    <property type="evidence" value="ECO:0007669"/>
    <property type="project" value="InterPro"/>
</dbReference>
<keyword evidence="3" id="KW-1185">Reference proteome</keyword>
<name>A0A0A0EEV0_9RHOB</name>
<dbReference type="RefSeq" id="WP_043751797.1">
    <property type="nucleotide sequence ID" value="NZ_AQQX01000008.1"/>
</dbReference>
<evidence type="ECO:0000313" key="2">
    <source>
        <dbReference type="EMBL" id="KGM47742.1"/>
    </source>
</evidence>
<dbReference type="AlphaFoldDB" id="A0A0A0EEV0"/>
<organism evidence="2 3">
    <name type="scientific">Pseudooceanicola atlanticus</name>
    <dbReference type="NCBI Taxonomy" id="1461694"/>
    <lineage>
        <taxon>Bacteria</taxon>
        <taxon>Pseudomonadati</taxon>
        <taxon>Pseudomonadota</taxon>
        <taxon>Alphaproteobacteria</taxon>
        <taxon>Rhodobacterales</taxon>
        <taxon>Paracoccaceae</taxon>
        <taxon>Pseudooceanicola</taxon>
    </lineage>
</organism>
<dbReference type="Pfam" id="PF12840">
    <property type="entry name" value="HTH_20"/>
    <property type="match status" value="1"/>
</dbReference>
<dbReference type="GO" id="GO:0032791">
    <property type="term" value="F:lead ion binding"/>
    <property type="evidence" value="ECO:0007669"/>
    <property type="project" value="TreeGrafter"/>
</dbReference>
<proteinExistence type="predicted"/>
<dbReference type="GO" id="GO:0010288">
    <property type="term" value="P:response to lead ion"/>
    <property type="evidence" value="ECO:0007669"/>
    <property type="project" value="TreeGrafter"/>
</dbReference>
<protein>
    <submittedName>
        <fullName evidence="2">ArsR family transcriptional regulator</fullName>
    </submittedName>
</protein>
<dbReference type="PANTHER" id="PTHR39168:SF1">
    <property type="entry name" value="TRANSCRIPTIONAL REGULATORY PROTEIN"/>
    <property type="match status" value="1"/>
</dbReference>
<comment type="caution">
    <text evidence="2">The sequence shown here is derived from an EMBL/GenBank/DDBJ whole genome shotgun (WGS) entry which is preliminary data.</text>
</comment>
<dbReference type="Gene3D" id="1.10.10.10">
    <property type="entry name" value="Winged helix-like DNA-binding domain superfamily/Winged helix DNA-binding domain"/>
    <property type="match status" value="1"/>
</dbReference>
<dbReference type="STRING" id="1461694.ATO9_16895"/>
<dbReference type="GO" id="GO:0046686">
    <property type="term" value="P:response to cadmium ion"/>
    <property type="evidence" value="ECO:0007669"/>
    <property type="project" value="TreeGrafter"/>
</dbReference>